<keyword evidence="1" id="KW-0812">Transmembrane</keyword>
<organism evidence="2 3">
    <name type="scientific">Gracilibacillus salinarum</name>
    <dbReference type="NCBI Taxonomy" id="2932255"/>
    <lineage>
        <taxon>Bacteria</taxon>
        <taxon>Bacillati</taxon>
        <taxon>Bacillota</taxon>
        <taxon>Bacilli</taxon>
        <taxon>Bacillales</taxon>
        <taxon>Bacillaceae</taxon>
        <taxon>Gracilibacillus</taxon>
    </lineage>
</organism>
<dbReference type="Pfam" id="PF04854">
    <property type="entry name" value="DUF624"/>
    <property type="match status" value="1"/>
</dbReference>
<feature type="transmembrane region" description="Helical" evidence="1">
    <location>
        <begin position="47"/>
        <end position="71"/>
    </location>
</feature>
<evidence type="ECO:0000313" key="3">
    <source>
        <dbReference type="Proteomes" id="UP000831537"/>
    </source>
</evidence>
<dbReference type="EMBL" id="CP095071">
    <property type="protein sequence ID" value="UOQ86828.1"/>
    <property type="molecule type" value="Genomic_DNA"/>
</dbReference>
<feature type="transmembrane region" description="Helical" evidence="1">
    <location>
        <begin position="163"/>
        <end position="186"/>
    </location>
</feature>
<keyword evidence="1" id="KW-0472">Membrane</keyword>
<accession>A0ABY4GR02</accession>
<name>A0ABY4GR02_9BACI</name>
<keyword evidence="3" id="KW-1185">Reference proteome</keyword>
<feature type="transmembrane region" description="Helical" evidence="1">
    <location>
        <begin position="99"/>
        <end position="119"/>
    </location>
</feature>
<sequence>MHQGLGKFYGVTDWIARLAVVNVLWLLFSFPIVLLLLNMIVTGVNAVLLAGIIILTPFVVFPASTALFACIRDWILDRDQHSIFSSFCRYYVRNYRKSCISGILLTAVWTIWGIDYYYLSSRNVMLLFVFLVFGLILFVYTIHFFSMLAHFEMNLRMLWKNAFLLTLGRPLLTVVISLVSVVILYVSINGLLFLLPFFTGSLIAFLSFSIFYRWYLHFI</sequence>
<protein>
    <submittedName>
        <fullName evidence="2">DUF624 domain-containing protein</fullName>
    </submittedName>
</protein>
<evidence type="ECO:0000256" key="1">
    <source>
        <dbReference type="SAM" id="Phobius"/>
    </source>
</evidence>
<keyword evidence="1" id="KW-1133">Transmembrane helix</keyword>
<proteinExistence type="predicted"/>
<dbReference type="RefSeq" id="WP_244747202.1">
    <property type="nucleotide sequence ID" value="NZ_CP095071.1"/>
</dbReference>
<feature type="transmembrane region" description="Helical" evidence="1">
    <location>
        <begin position="20"/>
        <end position="41"/>
    </location>
</feature>
<feature type="transmembrane region" description="Helical" evidence="1">
    <location>
        <begin position="125"/>
        <end position="151"/>
    </location>
</feature>
<dbReference type="InterPro" id="IPR006938">
    <property type="entry name" value="DUF624"/>
</dbReference>
<evidence type="ECO:0000313" key="2">
    <source>
        <dbReference type="EMBL" id="UOQ86828.1"/>
    </source>
</evidence>
<reference evidence="2 3" key="1">
    <citation type="submission" date="2022-04" db="EMBL/GenBank/DDBJ databases">
        <title>Gracilibacillus sp. isolated from saltern.</title>
        <authorList>
            <person name="Won M."/>
            <person name="Lee C.-M."/>
            <person name="Woen H.-Y."/>
            <person name="Kwon S.-W."/>
        </authorList>
    </citation>
    <scope>NUCLEOTIDE SEQUENCE [LARGE SCALE GENOMIC DNA]</scope>
    <source>
        <strain evidence="2 3">SSPM10-3</strain>
    </source>
</reference>
<gene>
    <name evidence="2" type="ORF">MUN87_08055</name>
</gene>
<feature type="transmembrane region" description="Helical" evidence="1">
    <location>
        <begin position="192"/>
        <end position="215"/>
    </location>
</feature>
<dbReference type="Proteomes" id="UP000831537">
    <property type="component" value="Chromosome"/>
</dbReference>